<protein>
    <submittedName>
        <fullName evidence="1">Uncharacterized protein</fullName>
    </submittedName>
</protein>
<name>A0A834I4Y6_RHYFE</name>
<organism evidence="1 2">
    <name type="scientific">Rhynchophorus ferrugineus</name>
    <name type="common">Red palm weevil</name>
    <name type="synonym">Curculio ferrugineus</name>
    <dbReference type="NCBI Taxonomy" id="354439"/>
    <lineage>
        <taxon>Eukaryota</taxon>
        <taxon>Metazoa</taxon>
        <taxon>Ecdysozoa</taxon>
        <taxon>Arthropoda</taxon>
        <taxon>Hexapoda</taxon>
        <taxon>Insecta</taxon>
        <taxon>Pterygota</taxon>
        <taxon>Neoptera</taxon>
        <taxon>Endopterygota</taxon>
        <taxon>Coleoptera</taxon>
        <taxon>Polyphaga</taxon>
        <taxon>Cucujiformia</taxon>
        <taxon>Curculionidae</taxon>
        <taxon>Dryophthorinae</taxon>
        <taxon>Rhynchophorus</taxon>
    </lineage>
</organism>
<proteinExistence type="predicted"/>
<dbReference type="EMBL" id="JAACXV010012654">
    <property type="protein sequence ID" value="KAF7274535.1"/>
    <property type="molecule type" value="Genomic_DNA"/>
</dbReference>
<accession>A0A834I4Y6</accession>
<comment type="caution">
    <text evidence="1">The sequence shown here is derived from an EMBL/GenBank/DDBJ whole genome shotgun (WGS) entry which is preliminary data.</text>
</comment>
<reference evidence="1" key="1">
    <citation type="submission" date="2020-08" db="EMBL/GenBank/DDBJ databases">
        <title>Genome sequencing and assembly of the red palm weevil Rhynchophorus ferrugineus.</title>
        <authorList>
            <person name="Dias G.B."/>
            <person name="Bergman C.M."/>
            <person name="Manee M."/>
        </authorList>
    </citation>
    <scope>NUCLEOTIDE SEQUENCE</scope>
    <source>
        <strain evidence="1">AA-2017</strain>
        <tissue evidence="1">Whole larva</tissue>
    </source>
</reference>
<dbReference type="AlphaFoldDB" id="A0A834I4Y6"/>
<sequence>MDTSRPILVRVTDVNTQNATECSKQNQGEQCTKIALIKTGRTAASLRIHVLKSRKSRWTAEEKREATLT</sequence>
<gene>
    <name evidence="1" type="ORF">GWI33_012814</name>
</gene>
<evidence type="ECO:0000313" key="1">
    <source>
        <dbReference type="EMBL" id="KAF7274535.1"/>
    </source>
</evidence>
<evidence type="ECO:0000313" key="2">
    <source>
        <dbReference type="Proteomes" id="UP000625711"/>
    </source>
</evidence>
<keyword evidence="2" id="KW-1185">Reference proteome</keyword>
<dbReference type="Proteomes" id="UP000625711">
    <property type="component" value="Unassembled WGS sequence"/>
</dbReference>